<dbReference type="PANTHER" id="PTHR21694">
    <property type="entry name" value="COILED-COIL DOMAIN-CONTAINING PROTEIN 63"/>
    <property type="match status" value="1"/>
</dbReference>
<reference evidence="4 5" key="1">
    <citation type="submission" date="2018-01" db="EMBL/GenBank/DDBJ databases">
        <title>Comparison of the Chinese Bamboo Partridge and Red Junglefowl genome sequences highlights the importance of demography in genome evolution.</title>
        <authorList>
            <person name="Tiley G.P."/>
            <person name="Kimball R.T."/>
            <person name="Braun E.L."/>
            <person name="Burleigh J.G."/>
        </authorList>
    </citation>
    <scope>NUCLEOTIDE SEQUENCE [LARGE SCALE GENOMIC DNA]</scope>
    <source>
        <strain evidence="4">RTK389</strain>
        <tissue evidence="4">Blood</tissue>
    </source>
</reference>
<comment type="caution">
    <text evidence="4">The sequence shown here is derived from an EMBL/GenBank/DDBJ whole genome shotgun (WGS) entry which is preliminary data.</text>
</comment>
<feature type="non-terminal residue" evidence="4">
    <location>
        <position position="1"/>
    </location>
</feature>
<feature type="domain" description="ODAD1 central coiled coil region" evidence="3">
    <location>
        <begin position="90"/>
        <end position="304"/>
    </location>
</feature>
<dbReference type="EMBL" id="PPHD01019558">
    <property type="protein sequence ID" value="POI28391.1"/>
    <property type="molecule type" value="Genomic_DNA"/>
</dbReference>
<feature type="coiled-coil region" evidence="2">
    <location>
        <begin position="279"/>
        <end position="313"/>
    </location>
</feature>
<dbReference type="OrthoDB" id="6766775at2759"/>
<dbReference type="InterPro" id="IPR049258">
    <property type="entry name" value="ODAD1_CC"/>
</dbReference>
<dbReference type="Proteomes" id="UP000237246">
    <property type="component" value="Unassembled WGS sequence"/>
</dbReference>
<name>A0A2P4SW98_BAMTH</name>
<evidence type="ECO:0000256" key="2">
    <source>
        <dbReference type="SAM" id="Coils"/>
    </source>
</evidence>
<organism evidence="4 5">
    <name type="scientific">Bambusicola thoracicus</name>
    <name type="common">Chinese bamboo-partridge</name>
    <name type="synonym">Perdix thoracica</name>
    <dbReference type="NCBI Taxonomy" id="9083"/>
    <lineage>
        <taxon>Eukaryota</taxon>
        <taxon>Metazoa</taxon>
        <taxon>Chordata</taxon>
        <taxon>Craniata</taxon>
        <taxon>Vertebrata</taxon>
        <taxon>Euteleostomi</taxon>
        <taxon>Archelosauria</taxon>
        <taxon>Archosauria</taxon>
        <taxon>Dinosauria</taxon>
        <taxon>Saurischia</taxon>
        <taxon>Theropoda</taxon>
        <taxon>Coelurosauria</taxon>
        <taxon>Aves</taxon>
        <taxon>Neognathae</taxon>
        <taxon>Galloanserae</taxon>
        <taxon>Galliformes</taxon>
        <taxon>Phasianidae</taxon>
        <taxon>Perdicinae</taxon>
        <taxon>Bambusicola</taxon>
    </lineage>
</organism>
<proteinExistence type="predicted"/>
<keyword evidence="1 2" id="KW-0175">Coiled coil</keyword>
<dbReference type="AlphaFoldDB" id="A0A2P4SW98"/>
<accession>A0A2P4SW98</accession>
<evidence type="ECO:0000256" key="1">
    <source>
        <dbReference type="ARBA" id="ARBA00023054"/>
    </source>
</evidence>
<evidence type="ECO:0000259" key="3">
    <source>
        <dbReference type="Pfam" id="PF21773"/>
    </source>
</evidence>
<dbReference type="InterPro" id="IPR051876">
    <property type="entry name" value="ODA-DC/CCD"/>
</dbReference>
<dbReference type="PANTHER" id="PTHR21694:SF18">
    <property type="entry name" value="COILED-COIL DOMAIN-CONTAINING PROTEIN 63"/>
    <property type="match status" value="1"/>
</dbReference>
<keyword evidence="5" id="KW-1185">Reference proteome</keyword>
<dbReference type="GO" id="GO:0036158">
    <property type="term" value="P:outer dynein arm assembly"/>
    <property type="evidence" value="ECO:0007669"/>
    <property type="project" value="TreeGrafter"/>
</dbReference>
<feature type="coiled-coil region" evidence="2">
    <location>
        <begin position="107"/>
        <end position="162"/>
    </location>
</feature>
<evidence type="ECO:0000313" key="5">
    <source>
        <dbReference type="Proteomes" id="UP000237246"/>
    </source>
</evidence>
<gene>
    <name evidence="4" type="ORF">CIB84_007859</name>
</gene>
<dbReference type="GO" id="GO:0005930">
    <property type="term" value="C:axoneme"/>
    <property type="evidence" value="ECO:0007669"/>
    <property type="project" value="TreeGrafter"/>
</dbReference>
<dbReference type="Pfam" id="PF21773">
    <property type="entry name" value="ODAD1_CC"/>
    <property type="match status" value="1"/>
</dbReference>
<protein>
    <recommendedName>
        <fullName evidence="3">ODAD1 central coiled coil region domain-containing protein</fullName>
    </recommendedName>
</protein>
<sequence>KEIQSLKQEHKEMSLTLSKIRSLRNMIHDDRNCTELKCLLQTKDQYDCLIRDRKALVSELDNEILELQKMVERENVITKVKQANCSKWLQNQTRKLELHLNNVTARFDTILTTNNKLQEEIENLRIQKTTLDNFYSKLHKHLTQQKRRMDTAIEEATQARKQRVEFLARISAMNERHRQNTAQYNIEMQERERIRDQENKLKTFVLAKYTDRSELEEQAKKKQALKAAQRMKRSQGESFESQEVTYRRLLELAENGDINQLVDGFTEKEGKNFAYFSYATELNSEMEKLQQRIKNLQEELSQNTEKANYYEERCRESSKVLGQLKSATEVLFKENNCDATKIREQLGDKGQITDLNLMQYLVEVPLDHAQLRELLLPKYQKEQGSAARADKKWRNDIKA</sequence>
<evidence type="ECO:0000313" key="4">
    <source>
        <dbReference type="EMBL" id="POI28391.1"/>
    </source>
</evidence>
<dbReference type="GO" id="GO:0003341">
    <property type="term" value="P:cilium movement"/>
    <property type="evidence" value="ECO:0007669"/>
    <property type="project" value="TreeGrafter"/>
</dbReference>